<dbReference type="AlphaFoldDB" id="A0A2S5RHS6"/>
<feature type="transmembrane region" description="Helical" evidence="8">
    <location>
        <begin position="210"/>
        <end position="233"/>
    </location>
</feature>
<evidence type="ECO:0000313" key="11">
    <source>
        <dbReference type="Proteomes" id="UP000239785"/>
    </source>
</evidence>
<feature type="transmembrane region" description="Helical" evidence="8">
    <location>
        <begin position="119"/>
        <end position="144"/>
    </location>
</feature>
<dbReference type="SUPFAM" id="SSF161098">
    <property type="entry name" value="MetI-like"/>
    <property type="match status" value="1"/>
</dbReference>
<proteinExistence type="inferred from homology"/>
<dbReference type="InterPro" id="IPR035906">
    <property type="entry name" value="MetI-like_sf"/>
</dbReference>
<evidence type="ECO:0000256" key="5">
    <source>
        <dbReference type="ARBA" id="ARBA00022692"/>
    </source>
</evidence>
<gene>
    <name evidence="10" type="primary">potB</name>
    <name evidence="10" type="ORF">MCORR_v1c04580</name>
</gene>
<dbReference type="RefSeq" id="WP_245851766.1">
    <property type="nucleotide sequence ID" value="NZ_PHNF01000001.1"/>
</dbReference>
<reference evidence="10 11" key="1">
    <citation type="submission" date="2017-11" db="EMBL/GenBank/DDBJ databases">
        <title>Genome sequence of Mesoplasma corruscae ELCA-2 (ATCC 49579).</title>
        <authorList>
            <person name="Lo W.-S."/>
            <person name="Kuo C.-H."/>
        </authorList>
    </citation>
    <scope>NUCLEOTIDE SEQUENCE [LARGE SCALE GENOMIC DNA]</scope>
    <source>
        <strain evidence="10 11">ELCA-2</strain>
    </source>
</reference>
<feature type="transmembrane region" description="Helical" evidence="8">
    <location>
        <begin position="245"/>
        <end position="264"/>
    </location>
</feature>
<evidence type="ECO:0000256" key="7">
    <source>
        <dbReference type="ARBA" id="ARBA00023136"/>
    </source>
</evidence>
<sequence>MNKAKQKNNKKELTWLNSSIQVNYKTEIKPIANFKKDKIKPLTKKEKQDLDSKFKEEKRLLKLQQKAKESFDKDELEEEIDLQIAEAKKQSIKDRVQKYGGMLKSKSFFHKIGKKTTPILLPFFIVMIFLVILPIVAIVIYSVIQPTNDLSMFKVTLQNYLDLFSNKNIMLALGVTLFYALISSLMCILIGYPIALIMSQLRSKMVAKNVWLLVTLPMWISMIMKVLGFRSLFLLLAPSMLGTQVAIIIGMTYMFLPFAIPPIYDALESRMKDIEEAAQDLGCSKNKTFWVITLRSSVPGIITAFTLVLLQAATSLIVVQYMGDGKINLISKIIESYFLKGSNFGAGAAISVVLAAIVLIIMLASKFISNKFENKGGKKWKDSSNQVTLL</sequence>
<dbReference type="PROSITE" id="PS50928">
    <property type="entry name" value="ABC_TM1"/>
    <property type="match status" value="1"/>
</dbReference>
<feature type="transmembrane region" description="Helical" evidence="8">
    <location>
        <begin position="343"/>
        <end position="365"/>
    </location>
</feature>
<evidence type="ECO:0000256" key="2">
    <source>
        <dbReference type="ARBA" id="ARBA00007069"/>
    </source>
</evidence>
<dbReference type="PANTHER" id="PTHR42929:SF1">
    <property type="entry name" value="INNER MEMBRANE ABC TRANSPORTER PERMEASE PROTEIN YDCU-RELATED"/>
    <property type="match status" value="1"/>
</dbReference>
<evidence type="ECO:0000256" key="8">
    <source>
        <dbReference type="RuleBase" id="RU363032"/>
    </source>
</evidence>
<keyword evidence="4" id="KW-1003">Cell membrane</keyword>
<comment type="caution">
    <text evidence="10">The sequence shown here is derived from an EMBL/GenBank/DDBJ whole genome shotgun (WGS) entry which is preliminary data.</text>
</comment>
<evidence type="ECO:0000256" key="3">
    <source>
        <dbReference type="ARBA" id="ARBA00022448"/>
    </source>
</evidence>
<accession>A0A2S5RHS6</accession>
<dbReference type="Pfam" id="PF00528">
    <property type="entry name" value="BPD_transp_1"/>
    <property type="match status" value="1"/>
</dbReference>
<keyword evidence="11" id="KW-1185">Reference proteome</keyword>
<protein>
    <submittedName>
        <fullName evidence="10">Spermidine/putrescine ABC transporter permease</fullName>
    </submittedName>
</protein>
<dbReference type="Proteomes" id="UP000239785">
    <property type="component" value="Unassembled WGS sequence"/>
</dbReference>
<evidence type="ECO:0000313" key="10">
    <source>
        <dbReference type="EMBL" id="PPE06827.1"/>
    </source>
</evidence>
<comment type="similarity">
    <text evidence="2">Belongs to the binding-protein-dependent transport system permease family. CysTW subfamily.</text>
</comment>
<evidence type="ECO:0000256" key="1">
    <source>
        <dbReference type="ARBA" id="ARBA00004651"/>
    </source>
</evidence>
<feature type="transmembrane region" description="Helical" evidence="8">
    <location>
        <begin position="301"/>
        <end position="323"/>
    </location>
</feature>
<evidence type="ECO:0000256" key="4">
    <source>
        <dbReference type="ARBA" id="ARBA00022475"/>
    </source>
</evidence>
<evidence type="ECO:0000259" key="9">
    <source>
        <dbReference type="PROSITE" id="PS50928"/>
    </source>
</evidence>
<dbReference type="CDD" id="cd06261">
    <property type="entry name" value="TM_PBP2"/>
    <property type="match status" value="1"/>
</dbReference>
<organism evidence="10 11">
    <name type="scientific">Mesoplasma corruscae</name>
    <dbReference type="NCBI Taxonomy" id="216874"/>
    <lineage>
        <taxon>Bacteria</taxon>
        <taxon>Bacillati</taxon>
        <taxon>Mycoplasmatota</taxon>
        <taxon>Mollicutes</taxon>
        <taxon>Entomoplasmatales</taxon>
        <taxon>Entomoplasmataceae</taxon>
        <taxon>Mesoplasma</taxon>
    </lineage>
</organism>
<keyword evidence="3 8" id="KW-0813">Transport</keyword>
<feature type="domain" description="ABC transmembrane type-1" evidence="9">
    <location>
        <begin position="173"/>
        <end position="365"/>
    </location>
</feature>
<comment type="subcellular location">
    <subcellularLocation>
        <location evidence="1 8">Cell membrane</location>
        <topology evidence="1 8">Multi-pass membrane protein</topology>
    </subcellularLocation>
</comment>
<dbReference type="GO" id="GO:0055085">
    <property type="term" value="P:transmembrane transport"/>
    <property type="evidence" value="ECO:0007669"/>
    <property type="project" value="InterPro"/>
</dbReference>
<keyword evidence="7 8" id="KW-0472">Membrane</keyword>
<keyword evidence="5 8" id="KW-0812">Transmembrane</keyword>
<name>A0A2S5RHS6_9MOLU</name>
<dbReference type="PANTHER" id="PTHR42929">
    <property type="entry name" value="INNER MEMBRANE ABC TRANSPORTER PERMEASE PROTEIN YDCU-RELATED-RELATED"/>
    <property type="match status" value="1"/>
</dbReference>
<dbReference type="EMBL" id="PHNF01000001">
    <property type="protein sequence ID" value="PPE06827.1"/>
    <property type="molecule type" value="Genomic_DNA"/>
</dbReference>
<dbReference type="NCBIfam" id="NF043074">
    <property type="entry name" value="MMSYN1_0196"/>
    <property type="match status" value="1"/>
</dbReference>
<evidence type="ECO:0000256" key="6">
    <source>
        <dbReference type="ARBA" id="ARBA00022989"/>
    </source>
</evidence>
<feature type="transmembrane region" description="Helical" evidence="8">
    <location>
        <begin position="169"/>
        <end position="198"/>
    </location>
</feature>
<dbReference type="GO" id="GO:0005886">
    <property type="term" value="C:plasma membrane"/>
    <property type="evidence" value="ECO:0007669"/>
    <property type="project" value="UniProtKB-SubCell"/>
</dbReference>
<dbReference type="Gene3D" id="1.10.3720.10">
    <property type="entry name" value="MetI-like"/>
    <property type="match status" value="1"/>
</dbReference>
<keyword evidence="6 8" id="KW-1133">Transmembrane helix</keyword>
<dbReference type="InterPro" id="IPR050024">
    <property type="entry name" value="MMSYN1_0196-like"/>
</dbReference>
<dbReference type="InterPro" id="IPR000515">
    <property type="entry name" value="MetI-like"/>
</dbReference>